<protein>
    <recommendedName>
        <fullName evidence="1">Chromosomal replication initiator protein DnaA ATPAse domain-containing protein</fullName>
    </recommendedName>
</protein>
<accession>A0A3E5ENL1</accession>
<comment type="caution">
    <text evidence="2">The sequence shown here is derived from an EMBL/GenBank/DDBJ whole genome shotgun (WGS) entry which is preliminary data.</text>
</comment>
<evidence type="ECO:0000259" key="1">
    <source>
        <dbReference type="Pfam" id="PF00308"/>
    </source>
</evidence>
<dbReference type="InterPro" id="IPR027417">
    <property type="entry name" value="P-loop_NTPase"/>
</dbReference>
<dbReference type="Gene3D" id="3.40.50.300">
    <property type="entry name" value="P-loop containing nucleotide triphosphate hydrolases"/>
    <property type="match status" value="1"/>
</dbReference>
<dbReference type="PANTHER" id="PTHR30050:SF4">
    <property type="entry name" value="ATP-BINDING PROTEIN RV3427C IN INSERTION SEQUENCE-RELATED"/>
    <property type="match status" value="1"/>
</dbReference>
<dbReference type="SUPFAM" id="SSF52540">
    <property type="entry name" value="P-loop containing nucleoside triphosphate hydrolases"/>
    <property type="match status" value="1"/>
</dbReference>
<dbReference type="AlphaFoldDB" id="A0A3E5ENL1"/>
<sequence>MEPVEQLKRMSNRLSHSINAEEAKSQTHHLQTDCPDCGGSGWIWSRDDNGVPYCEECHCGIRKKMIMQNQLQFAEMPDMYKECRFSNMKSSVYQLPESKEIFIQAAKAVKYWLENIQQMQKQGIGLYIYSNTKGSGKTRLVCSMANEMIEKHQKSVKFTTSLKILDEIKSTWGERGKNAENKLISDLTYADILIIDDFGAESGKDWINEKFYGIINGRYVDKKTTIFTSNYPISRLKYDDRITNRILERSLEIPFPEESVREHIADAMKQELIKKIQGGENGKQA</sequence>
<dbReference type="Pfam" id="PF00308">
    <property type="entry name" value="Bac_DnaA"/>
    <property type="match status" value="1"/>
</dbReference>
<dbReference type="PANTHER" id="PTHR30050">
    <property type="entry name" value="CHROMOSOMAL REPLICATION INITIATOR PROTEIN DNAA"/>
    <property type="match status" value="1"/>
</dbReference>
<proteinExistence type="predicted"/>
<dbReference type="InterPro" id="IPR013317">
    <property type="entry name" value="DnaA_dom"/>
</dbReference>
<evidence type="ECO:0000313" key="3">
    <source>
        <dbReference type="Proteomes" id="UP000261105"/>
    </source>
</evidence>
<reference evidence="2 3" key="1">
    <citation type="submission" date="2018-08" db="EMBL/GenBank/DDBJ databases">
        <title>A genome reference for cultivated species of the human gut microbiota.</title>
        <authorList>
            <person name="Zou Y."/>
            <person name="Xue W."/>
            <person name="Luo G."/>
        </authorList>
    </citation>
    <scope>NUCLEOTIDE SEQUENCE [LARGE SCALE GENOMIC DNA]</scope>
    <source>
        <strain evidence="2 3">OM03-6</strain>
    </source>
</reference>
<evidence type="ECO:0000313" key="2">
    <source>
        <dbReference type="EMBL" id="RGN90550.1"/>
    </source>
</evidence>
<organism evidence="2 3">
    <name type="scientific">Blautia obeum</name>
    <dbReference type="NCBI Taxonomy" id="40520"/>
    <lineage>
        <taxon>Bacteria</taxon>
        <taxon>Bacillati</taxon>
        <taxon>Bacillota</taxon>
        <taxon>Clostridia</taxon>
        <taxon>Lachnospirales</taxon>
        <taxon>Lachnospiraceae</taxon>
        <taxon>Blautia</taxon>
    </lineage>
</organism>
<name>A0A3E5ENL1_9FIRM</name>
<dbReference type="EMBL" id="QSUZ01000001">
    <property type="protein sequence ID" value="RGN90550.1"/>
    <property type="molecule type" value="Genomic_DNA"/>
</dbReference>
<gene>
    <name evidence="2" type="ORF">DXB38_00765</name>
</gene>
<dbReference type="GO" id="GO:0006260">
    <property type="term" value="P:DNA replication"/>
    <property type="evidence" value="ECO:0007669"/>
    <property type="project" value="TreeGrafter"/>
</dbReference>
<dbReference type="Proteomes" id="UP000261105">
    <property type="component" value="Unassembled WGS sequence"/>
</dbReference>
<feature type="domain" description="Chromosomal replication initiator protein DnaA ATPAse" evidence="1">
    <location>
        <begin position="125"/>
        <end position="246"/>
    </location>
</feature>